<evidence type="ECO:0000256" key="3">
    <source>
        <dbReference type="ARBA" id="ARBA00023274"/>
    </source>
</evidence>
<dbReference type="PATRIC" id="fig|1702214.3.peg.497"/>
<evidence type="ECO:0000313" key="9">
    <source>
        <dbReference type="Proteomes" id="UP000054172"/>
    </source>
</evidence>
<name>A0A0Q4B7A7_9BACT</name>
<evidence type="ECO:0000256" key="5">
    <source>
        <dbReference type="HAMAP-Rule" id="MF_00532"/>
    </source>
</evidence>
<dbReference type="PANTHER" id="PTHR21569:SF1">
    <property type="entry name" value="SMALL RIBOSOMAL SUBUNIT PROTEIN US9M"/>
    <property type="match status" value="1"/>
</dbReference>
<dbReference type="NCBIfam" id="NF001099">
    <property type="entry name" value="PRK00132.1"/>
    <property type="match status" value="1"/>
</dbReference>
<dbReference type="Gene3D" id="3.30.230.10">
    <property type="match status" value="1"/>
</dbReference>
<evidence type="ECO:0000256" key="4">
    <source>
        <dbReference type="ARBA" id="ARBA00035259"/>
    </source>
</evidence>
<dbReference type="Proteomes" id="UP000054172">
    <property type="component" value="Unassembled WGS sequence"/>
</dbReference>
<dbReference type="InterPro" id="IPR000754">
    <property type="entry name" value="Ribosomal_uS9"/>
</dbReference>
<dbReference type="InterPro" id="IPR020574">
    <property type="entry name" value="Ribosomal_uS9_CS"/>
</dbReference>
<accession>A0A0Q4B7A7</accession>
<dbReference type="FunFam" id="3.30.230.10:FF:000001">
    <property type="entry name" value="30S ribosomal protein S9"/>
    <property type="match status" value="1"/>
</dbReference>
<dbReference type="GO" id="GO:0006412">
    <property type="term" value="P:translation"/>
    <property type="evidence" value="ECO:0007669"/>
    <property type="project" value="UniProtKB-UniRule"/>
</dbReference>
<dbReference type="GO" id="GO:0022627">
    <property type="term" value="C:cytosolic small ribosomal subunit"/>
    <property type="evidence" value="ECO:0007669"/>
    <property type="project" value="TreeGrafter"/>
</dbReference>
<evidence type="ECO:0000256" key="6">
    <source>
        <dbReference type="RuleBase" id="RU003815"/>
    </source>
</evidence>
<dbReference type="SUPFAM" id="SSF54211">
    <property type="entry name" value="Ribosomal protein S5 domain 2-like"/>
    <property type="match status" value="1"/>
</dbReference>
<comment type="caution">
    <text evidence="8">The sequence shown here is derived from an EMBL/GenBank/DDBJ whole genome shotgun (WGS) entry which is preliminary data.</text>
</comment>
<dbReference type="PANTHER" id="PTHR21569">
    <property type="entry name" value="RIBOSOMAL PROTEIN S9"/>
    <property type="match status" value="1"/>
</dbReference>
<evidence type="ECO:0000256" key="1">
    <source>
        <dbReference type="ARBA" id="ARBA00005251"/>
    </source>
</evidence>
<dbReference type="InterPro" id="IPR014721">
    <property type="entry name" value="Ribsml_uS5_D2-typ_fold_subgr"/>
</dbReference>
<dbReference type="EMBL" id="LIIK01000027">
    <property type="protein sequence ID" value="KQM08644.1"/>
    <property type="molecule type" value="Genomic_DNA"/>
</dbReference>
<keyword evidence="3 5" id="KW-0687">Ribonucleoprotein</keyword>
<dbReference type="PROSITE" id="PS00360">
    <property type="entry name" value="RIBOSOMAL_S9"/>
    <property type="match status" value="1"/>
</dbReference>
<comment type="similarity">
    <text evidence="1 5 6">Belongs to the universal ribosomal protein uS9 family.</text>
</comment>
<protein>
    <recommendedName>
        <fullName evidence="4 5">Small ribosomal subunit protein uS9</fullName>
    </recommendedName>
</protein>
<evidence type="ECO:0000256" key="7">
    <source>
        <dbReference type="SAM" id="MobiDB-lite"/>
    </source>
</evidence>
<dbReference type="HAMAP" id="MF_00532_B">
    <property type="entry name" value="Ribosomal_uS9_B"/>
    <property type="match status" value="1"/>
</dbReference>
<keyword evidence="2 5" id="KW-0689">Ribosomal protein</keyword>
<organism evidence="8 9">
    <name type="scientific">Candidatus [Bacteroides] periocalifornicus</name>
    <dbReference type="NCBI Taxonomy" id="1702214"/>
    <lineage>
        <taxon>Bacteria</taxon>
        <taxon>Pseudomonadati</taxon>
        <taxon>Bacteroidota</taxon>
    </lineage>
</organism>
<sequence length="128" mass="14226">MQVFNATGRRKSAVARVYLKPGSGAVVINGKALEEYFPSELLQYVVRQPFQVLELAETFDVTVTLNGGGISGQAEAVRLGVSRALVEYNAELKPTLRAHGFMTRDSRTVERKKPGRPGARKRFQFSKR</sequence>
<reference evidence="8" key="1">
    <citation type="submission" date="2015-08" db="EMBL/GenBank/DDBJ databases">
        <title>Candidatus Bacteriodes Periocalifornicus.</title>
        <authorList>
            <person name="McLean J.S."/>
            <person name="Kelley S."/>
        </authorList>
    </citation>
    <scope>NUCLEOTIDE SEQUENCE [LARGE SCALE GENOMIC DNA]</scope>
    <source>
        <strain evidence="8">12B</strain>
    </source>
</reference>
<gene>
    <name evidence="5" type="primary">rpsI</name>
    <name evidence="8" type="ORF">AL399_06115</name>
</gene>
<evidence type="ECO:0000313" key="8">
    <source>
        <dbReference type="EMBL" id="KQM08644.1"/>
    </source>
</evidence>
<keyword evidence="9" id="KW-1185">Reference proteome</keyword>
<dbReference type="STRING" id="1702214.AL399_06115"/>
<dbReference type="AlphaFoldDB" id="A0A0Q4B7A7"/>
<dbReference type="InterPro" id="IPR023035">
    <property type="entry name" value="Ribosomal_uS9_bac/plastid"/>
</dbReference>
<dbReference type="Pfam" id="PF00380">
    <property type="entry name" value="Ribosomal_S9"/>
    <property type="match status" value="1"/>
</dbReference>
<feature type="region of interest" description="Disordered" evidence="7">
    <location>
        <begin position="104"/>
        <end position="128"/>
    </location>
</feature>
<dbReference type="InterPro" id="IPR020568">
    <property type="entry name" value="Ribosomal_Su5_D2-typ_SF"/>
</dbReference>
<evidence type="ECO:0000256" key="2">
    <source>
        <dbReference type="ARBA" id="ARBA00022980"/>
    </source>
</evidence>
<proteinExistence type="inferred from homology"/>
<feature type="compositionally biased region" description="Basic residues" evidence="7">
    <location>
        <begin position="113"/>
        <end position="128"/>
    </location>
</feature>
<dbReference type="GO" id="GO:0003735">
    <property type="term" value="F:structural constituent of ribosome"/>
    <property type="evidence" value="ECO:0007669"/>
    <property type="project" value="InterPro"/>
</dbReference>
<dbReference type="GO" id="GO:0003723">
    <property type="term" value="F:RNA binding"/>
    <property type="evidence" value="ECO:0007669"/>
    <property type="project" value="TreeGrafter"/>
</dbReference>